<name>A0AC34Q243_9BILA</name>
<protein>
    <submittedName>
        <fullName evidence="2">Uncharacterized protein</fullName>
    </submittedName>
</protein>
<dbReference type="WBParaSite" id="JU765_v2.g12218.t1">
    <property type="protein sequence ID" value="JU765_v2.g12218.t1"/>
    <property type="gene ID" value="JU765_v2.g12218"/>
</dbReference>
<reference evidence="2" key="1">
    <citation type="submission" date="2022-11" db="UniProtKB">
        <authorList>
            <consortium name="WormBaseParasite"/>
        </authorList>
    </citation>
    <scope>IDENTIFICATION</scope>
</reference>
<proteinExistence type="predicted"/>
<evidence type="ECO:0000313" key="2">
    <source>
        <dbReference type="WBParaSite" id="JU765_v2.g12218.t1"/>
    </source>
</evidence>
<dbReference type="Proteomes" id="UP000887576">
    <property type="component" value="Unplaced"/>
</dbReference>
<sequence>MRINPKYSEAVKTEIHRRFPGSILKEEQVQQLNFEIKRTENQTWSSLFEELESLCEPFHIIDYSLSQTTLEQVFLEFSREAANMDNSNDTIIPKADFPVSYNTLV</sequence>
<organism evidence="1 2">
    <name type="scientific">Panagrolaimus sp. JU765</name>
    <dbReference type="NCBI Taxonomy" id="591449"/>
    <lineage>
        <taxon>Eukaryota</taxon>
        <taxon>Metazoa</taxon>
        <taxon>Ecdysozoa</taxon>
        <taxon>Nematoda</taxon>
        <taxon>Chromadorea</taxon>
        <taxon>Rhabditida</taxon>
        <taxon>Tylenchina</taxon>
        <taxon>Panagrolaimomorpha</taxon>
        <taxon>Panagrolaimoidea</taxon>
        <taxon>Panagrolaimidae</taxon>
        <taxon>Panagrolaimus</taxon>
    </lineage>
</organism>
<evidence type="ECO:0000313" key="1">
    <source>
        <dbReference type="Proteomes" id="UP000887576"/>
    </source>
</evidence>
<accession>A0AC34Q243</accession>